<dbReference type="InterPro" id="IPR036511">
    <property type="entry name" value="TGT-like_sf"/>
</dbReference>
<keyword evidence="9" id="KW-1185">Reference proteome</keyword>
<feature type="binding site" evidence="6">
    <location>
        <position position="202"/>
    </location>
    <ligand>
        <name>substrate</name>
    </ligand>
</feature>
<comment type="subunit">
    <text evidence="6">Heterodimer of a catalytic subunit and an accessory subunit.</text>
</comment>
<name>A0A369JWN3_HYPMA</name>
<protein>
    <recommendedName>
        <fullName evidence="6">Queuine tRNA-ribosyltransferase catalytic subunit 1</fullName>
        <ecNumber evidence="6">2.4.2.64</ecNumber>
    </recommendedName>
    <alternativeName>
        <fullName evidence="6">Guanine insertion enzyme</fullName>
    </alternativeName>
    <alternativeName>
        <fullName evidence="6">tRNA-guanine transglycosylase</fullName>
    </alternativeName>
</protein>
<dbReference type="InterPro" id="IPR004803">
    <property type="entry name" value="TGT"/>
</dbReference>
<feature type="region of interest" description="RNA binding; important for wobble base 34 recognition" evidence="6">
    <location>
        <begin position="257"/>
        <end position="261"/>
    </location>
</feature>
<dbReference type="Gene3D" id="3.20.20.105">
    <property type="entry name" value="Queuine tRNA-ribosyltransferase-like"/>
    <property type="match status" value="1"/>
</dbReference>
<comment type="subcellular location">
    <subcellularLocation>
        <location evidence="6">Cytoplasm</location>
    </subcellularLocation>
</comment>
<comment type="cofactor">
    <cofactor evidence="6">
        <name>Zn(2+)</name>
        <dbReference type="ChEBI" id="CHEBI:29105"/>
    </cofactor>
</comment>
<feature type="active site" description="Nucleophile" evidence="6">
    <location>
        <position position="252"/>
    </location>
</feature>
<feature type="binding site" evidence="6">
    <location>
        <position position="292"/>
    </location>
    <ligand>
        <name>Zn(2+)</name>
        <dbReference type="ChEBI" id="CHEBI:29105"/>
    </ligand>
</feature>
<keyword evidence="3 6" id="KW-0819">tRNA processing</keyword>
<accession>A0A369JWN3</accession>
<keyword evidence="5 6" id="KW-0862">Zinc</keyword>
<dbReference type="GO" id="GO:0008479">
    <property type="term" value="F:tRNA-guanosine(34) queuine transglycosylase activity"/>
    <property type="evidence" value="ECO:0007669"/>
    <property type="project" value="UniProtKB-UniRule"/>
</dbReference>
<comment type="catalytic activity">
    <reaction evidence="6">
        <text>guanosine(34) in tRNA + queuine = queuosine(34) in tRNA + guanine</text>
        <dbReference type="Rhea" id="RHEA:16633"/>
        <dbReference type="Rhea" id="RHEA-COMP:10341"/>
        <dbReference type="Rhea" id="RHEA-COMP:18571"/>
        <dbReference type="ChEBI" id="CHEBI:16235"/>
        <dbReference type="ChEBI" id="CHEBI:17433"/>
        <dbReference type="ChEBI" id="CHEBI:74269"/>
        <dbReference type="ChEBI" id="CHEBI:194431"/>
        <dbReference type="EC" id="2.4.2.64"/>
    </reaction>
</comment>
<dbReference type="PANTHER" id="PTHR43530:SF1">
    <property type="entry name" value="QUEUINE TRNA-RIBOSYLTRANSFERASE CATALYTIC SUBUNIT 1"/>
    <property type="match status" value="1"/>
</dbReference>
<evidence type="ECO:0000256" key="2">
    <source>
        <dbReference type="ARBA" id="ARBA00022679"/>
    </source>
</evidence>
<evidence type="ECO:0000256" key="5">
    <source>
        <dbReference type="ARBA" id="ARBA00022833"/>
    </source>
</evidence>
<dbReference type="InterPro" id="IPR002616">
    <property type="entry name" value="tRNA_ribo_trans-like"/>
</dbReference>
<sequence length="395" mass="43266">MKLAHGVTMLPTFMPVATQAAIKGLTPEQVESLGVSLILNNTYHLNLRPGLKVLSEAGGAHKFQGWDHNLLTDSGGFQLVSLSKFSTITEEGALFESPFTGEPTMLTPEESISIQHTIGADIIMQLDDVVSSLTVGPRVGEAMERTVRWLDRCIAHHERSGKKDTQSLFAIVQGGLDHELRDRCLDEMIKRKDGIAGFAIGGLSGGEEKDVFWRIINQCAEKLPEDRPRYSMGIGFAEDLLVCVALGIDMADCVFPTRTARFGVALTHRGPLNLRLSKHAKEFIPIDETCPCPTCKDGTSRAMLHHIVTHETAAAHALTLHNITFEAQVMGRARSAIMNGTFPDYLRSFFAEYFGDVGYPEWCVNALRTVGVDLLEGKNVSVIPGQGAKWEYAAS</sequence>
<comment type="similarity">
    <text evidence="6">Belongs to the queuine tRNA-ribosyltransferase family.</text>
</comment>
<feature type="binding site" evidence="6">
    <location>
        <position position="127"/>
    </location>
    <ligand>
        <name>substrate</name>
    </ligand>
</feature>
<feature type="binding site" evidence="6">
    <location>
        <position position="290"/>
    </location>
    <ligand>
        <name>Zn(2+)</name>
        <dbReference type="ChEBI" id="CHEBI:29105"/>
    </ligand>
</feature>
<feature type="binding site" evidence="6">
    <location>
        <position position="295"/>
    </location>
    <ligand>
        <name>Zn(2+)</name>
        <dbReference type="ChEBI" id="CHEBI:29105"/>
    </ligand>
</feature>
<keyword evidence="6" id="KW-0963">Cytoplasm</keyword>
<evidence type="ECO:0000313" key="8">
    <source>
        <dbReference type="EMBL" id="RDB24937.1"/>
    </source>
</evidence>
<dbReference type="Proteomes" id="UP000076154">
    <property type="component" value="Unassembled WGS sequence"/>
</dbReference>
<evidence type="ECO:0000256" key="4">
    <source>
        <dbReference type="ARBA" id="ARBA00022723"/>
    </source>
</evidence>
<feature type="active site" description="Proton acceptor" evidence="6">
    <location>
        <position position="73"/>
    </location>
</feature>
<keyword evidence="2 6" id="KW-0808">Transferase</keyword>
<feature type="binding site" evidence="6">
    <location>
        <position position="173"/>
    </location>
    <ligand>
        <name>substrate</name>
    </ligand>
</feature>
<dbReference type="NCBIfam" id="TIGR00449">
    <property type="entry name" value="tgt_general"/>
    <property type="match status" value="1"/>
</dbReference>
<feature type="binding site" evidence="6">
    <location>
        <position position="321"/>
    </location>
    <ligand>
        <name>Zn(2+)</name>
        <dbReference type="ChEBI" id="CHEBI:29105"/>
    </ligand>
</feature>
<dbReference type="InParanoid" id="A0A369JWN3"/>
<feature type="region of interest" description="RNA binding" evidence="6">
    <location>
        <begin position="233"/>
        <end position="239"/>
    </location>
</feature>
<proteinExistence type="inferred from homology"/>
<evidence type="ECO:0000259" key="7">
    <source>
        <dbReference type="Pfam" id="PF01702"/>
    </source>
</evidence>
<organism evidence="8 9">
    <name type="scientific">Hypsizygus marmoreus</name>
    <name type="common">White beech mushroom</name>
    <name type="synonym">Agaricus marmoreus</name>
    <dbReference type="NCBI Taxonomy" id="39966"/>
    <lineage>
        <taxon>Eukaryota</taxon>
        <taxon>Fungi</taxon>
        <taxon>Dikarya</taxon>
        <taxon>Basidiomycota</taxon>
        <taxon>Agaricomycotina</taxon>
        <taxon>Agaricomycetes</taxon>
        <taxon>Agaricomycetidae</taxon>
        <taxon>Agaricales</taxon>
        <taxon>Tricholomatineae</taxon>
        <taxon>Lyophyllaceae</taxon>
        <taxon>Hypsizygus</taxon>
    </lineage>
</organism>
<dbReference type="GO" id="GO:0006400">
    <property type="term" value="P:tRNA modification"/>
    <property type="evidence" value="ECO:0007669"/>
    <property type="project" value="InterPro"/>
</dbReference>
<dbReference type="FunCoup" id="A0A369JWN3">
    <property type="interactions" value="206"/>
</dbReference>
<comment type="function">
    <text evidence="6">Catalytic subunit of the queuine tRNA-ribosyltransferase (TGT) that catalyzes the base-exchange of a guanine (G) residue with queuine (Q) at position 34 (anticodon wobble position) in tRNAs with GU(N) anticodons (tRNA-Asp, -Asn, -His and -Tyr), resulting in the hypermodified nucleoside queuosine (7-(((4,5-cis-dihydroxy-2-cyclopenten-1-yl)amino)methyl)-7-deazaguanosine). Catalysis occurs through a double-displacement mechanism. The nucleophile active site attacks the C1' of nucleotide 34 to detach the guanine base from the RNA, forming a covalent enzyme-RNA intermediate. The proton acceptor active site deprotonates the incoming queuine, allowing a nucleophilic attack on the C1' of the ribose to form the product.</text>
</comment>
<evidence type="ECO:0000256" key="1">
    <source>
        <dbReference type="ARBA" id="ARBA00022676"/>
    </source>
</evidence>
<keyword evidence="4 6" id="KW-0479">Metal-binding</keyword>
<dbReference type="PANTHER" id="PTHR43530">
    <property type="entry name" value="QUEUINE TRNA-RIBOSYLTRANSFERASE CATALYTIC SUBUNIT 1"/>
    <property type="match status" value="1"/>
</dbReference>
<reference evidence="8" key="1">
    <citation type="submission" date="2018-04" db="EMBL/GenBank/DDBJ databases">
        <title>Whole genome sequencing of Hypsizygus marmoreus.</title>
        <authorList>
            <person name="Choi I.-G."/>
            <person name="Min B."/>
            <person name="Kim J.-G."/>
            <person name="Kim S."/>
            <person name="Oh Y.-L."/>
            <person name="Kong W.-S."/>
            <person name="Park H."/>
            <person name="Jeong J."/>
            <person name="Song E.-S."/>
        </authorList>
    </citation>
    <scope>NUCLEOTIDE SEQUENCE [LARGE SCALE GENOMIC DNA]</scope>
    <source>
        <strain evidence="8">51987-8</strain>
    </source>
</reference>
<feature type="domain" description="tRNA-guanine(15) transglycosylase-like" evidence="7">
    <location>
        <begin position="2"/>
        <end position="353"/>
    </location>
</feature>
<gene>
    <name evidence="8" type="primary">Qtrt1</name>
    <name evidence="8" type="ORF">Hypma_007896</name>
</gene>
<evidence type="ECO:0000313" key="9">
    <source>
        <dbReference type="Proteomes" id="UP000076154"/>
    </source>
</evidence>
<dbReference type="NCBIfam" id="TIGR00430">
    <property type="entry name" value="Q_tRNA_tgt"/>
    <property type="match status" value="1"/>
</dbReference>
<evidence type="ECO:0000256" key="3">
    <source>
        <dbReference type="ARBA" id="ARBA00022694"/>
    </source>
</evidence>
<feature type="binding site" evidence="6">
    <location>
        <begin position="73"/>
        <end position="77"/>
    </location>
    <ligand>
        <name>substrate</name>
    </ligand>
</feature>
<dbReference type="EMBL" id="LUEZ02000041">
    <property type="protein sequence ID" value="RDB24937.1"/>
    <property type="molecule type" value="Genomic_DNA"/>
</dbReference>
<dbReference type="OrthoDB" id="10249838at2759"/>
<dbReference type="GO" id="GO:0005829">
    <property type="term" value="C:cytosol"/>
    <property type="evidence" value="ECO:0007669"/>
    <property type="project" value="TreeGrafter"/>
</dbReference>
<dbReference type="EC" id="2.4.2.64" evidence="6"/>
<evidence type="ECO:0000256" key="6">
    <source>
        <dbReference type="HAMAP-Rule" id="MF_03218"/>
    </source>
</evidence>
<dbReference type="GO" id="GO:0046872">
    <property type="term" value="F:metal ion binding"/>
    <property type="evidence" value="ECO:0007669"/>
    <property type="project" value="UniProtKB-KW"/>
</dbReference>
<dbReference type="Pfam" id="PF01702">
    <property type="entry name" value="TGT"/>
    <property type="match status" value="1"/>
</dbReference>
<dbReference type="STRING" id="39966.A0A369JWN3"/>
<dbReference type="HAMAP" id="MF_00168">
    <property type="entry name" value="Q_tRNA_Tgt"/>
    <property type="match status" value="1"/>
</dbReference>
<comment type="caution">
    <text evidence="8">The sequence shown here is derived from an EMBL/GenBank/DDBJ whole genome shotgun (WGS) entry which is preliminary data.</text>
</comment>
<keyword evidence="1 6" id="KW-0328">Glycosyltransferase</keyword>
<dbReference type="SUPFAM" id="SSF51713">
    <property type="entry name" value="tRNA-guanine transglycosylase"/>
    <property type="match status" value="1"/>
</dbReference>
<dbReference type="AlphaFoldDB" id="A0A369JWN3"/>